<name>A0A837CFU0_9BRAD</name>
<evidence type="ECO:0000313" key="3">
    <source>
        <dbReference type="Proteomes" id="UP000024900"/>
    </source>
</evidence>
<accession>A0A837CFU0</accession>
<gene>
    <name evidence="2" type="ORF">BJA5080_01253</name>
</gene>
<feature type="region of interest" description="Disordered" evidence="1">
    <location>
        <begin position="1"/>
        <end position="32"/>
    </location>
</feature>
<dbReference type="AlphaFoldDB" id="A0A837CFU0"/>
<protein>
    <submittedName>
        <fullName evidence="2">Uncharacterized protein</fullName>
    </submittedName>
</protein>
<sequence length="91" mass="10035">MHILDIRPASATRPTDRVVRSTSRFNAGEDHPLPVRKADENFIDIDATATTPGEKKKNCVRKCRGTACQLLGKIWKAPVDFGARPSVTFDA</sequence>
<dbReference type="EMBL" id="ADOU02000004">
    <property type="protein sequence ID" value="KGJ67848.1"/>
    <property type="molecule type" value="Genomic_DNA"/>
</dbReference>
<dbReference type="Proteomes" id="UP000024900">
    <property type="component" value="Unassembled WGS sequence"/>
</dbReference>
<comment type="caution">
    <text evidence="2">The sequence shown here is derived from an EMBL/GenBank/DDBJ whole genome shotgun (WGS) entry which is preliminary data.</text>
</comment>
<proteinExistence type="predicted"/>
<reference evidence="2 3" key="1">
    <citation type="journal article" date="2014" name="BMC Genomics">
        <title>Comparative genomics of Bradyrhizobium japonicum CPAC 15 and Bradyrhizobium diazoefficiens CPAC 7: elite model strains for understanding symbiotic performance with soybean.</title>
        <authorList>
            <person name="Siqueira A.F."/>
            <person name="Ormeno-Orrillo E."/>
            <person name="Souza R.C."/>
            <person name="Rodrigues E.P."/>
            <person name="Almeida L.G."/>
            <person name="Barcellos F.G."/>
            <person name="Batista J.S."/>
            <person name="Nakatami A.S."/>
            <person name="Martinez-Romero E."/>
            <person name="Vasconcelos A.T."/>
            <person name="Hungria M."/>
        </authorList>
    </citation>
    <scope>NUCLEOTIDE SEQUENCE [LARGE SCALE GENOMIC DNA]</scope>
    <source>
        <strain evidence="2 3">SEMIA 5080</strain>
    </source>
</reference>
<organism evidence="2 3">
    <name type="scientific">Bradyrhizobium diazoefficiens SEMIA 5080</name>
    <dbReference type="NCBI Taxonomy" id="754504"/>
    <lineage>
        <taxon>Bacteria</taxon>
        <taxon>Pseudomonadati</taxon>
        <taxon>Pseudomonadota</taxon>
        <taxon>Alphaproteobacteria</taxon>
        <taxon>Hyphomicrobiales</taxon>
        <taxon>Nitrobacteraceae</taxon>
        <taxon>Bradyrhizobium</taxon>
    </lineage>
</organism>
<evidence type="ECO:0000256" key="1">
    <source>
        <dbReference type="SAM" id="MobiDB-lite"/>
    </source>
</evidence>
<evidence type="ECO:0000313" key="2">
    <source>
        <dbReference type="EMBL" id="KGJ67848.1"/>
    </source>
</evidence>